<dbReference type="AlphaFoldDB" id="A0A090X441"/>
<dbReference type="CDD" id="cd05400">
    <property type="entry name" value="NT_2-5OAS_ClassI-CCAase"/>
    <property type="match status" value="1"/>
</dbReference>
<dbReference type="SUPFAM" id="SSF81301">
    <property type="entry name" value="Nucleotidyltransferase"/>
    <property type="match status" value="1"/>
</dbReference>
<accession>A0A090X441</accession>
<name>A0A090X441_NONUL</name>
<protein>
    <recommendedName>
        <fullName evidence="4">Nucleotidyltransferase</fullName>
    </recommendedName>
</protein>
<gene>
    <name evidence="2" type="ORF">JCM19275_3670</name>
</gene>
<proteinExistence type="predicted"/>
<comment type="caution">
    <text evidence="2">The sequence shown here is derived from an EMBL/GenBank/DDBJ whole genome shotgun (WGS) entry which is preliminary data.</text>
</comment>
<sequence length="258" mass="30239">MSVLSYLNELSSTITIPDWERTTIDTSINSLSTKLGNYFDNIESKFVFGSFDRKTILRRSRDSNSDVDYMISFTDGADWTPQTLMNRLKRFAEANYSKNEIYQSSPTIVLVLGHIKFELVPAYHTWGGTYHIPAPASSYSTWIDSYPNAMRKNLNDKNRDNNYEIRKLVRLLKYWNVLNGKVYSSYELEKYVIDKFFYFCTNQKEYFFQAVEGLPTYGLPYYKESKVNSLKTKVANTKKYEQDNMPYTAESEIKKVFE</sequence>
<dbReference type="InterPro" id="IPR043519">
    <property type="entry name" value="NT_sf"/>
</dbReference>
<dbReference type="Proteomes" id="UP000029647">
    <property type="component" value="Unassembled WGS sequence"/>
</dbReference>
<evidence type="ECO:0000256" key="1">
    <source>
        <dbReference type="ARBA" id="ARBA00023118"/>
    </source>
</evidence>
<dbReference type="Gene3D" id="3.30.460.10">
    <property type="entry name" value="Beta Polymerase, domain 2"/>
    <property type="match status" value="1"/>
</dbReference>
<organism evidence="2 3">
    <name type="scientific">Nonlabens ulvanivorans</name>
    <name type="common">Persicivirga ulvanivorans</name>
    <dbReference type="NCBI Taxonomy" id="906888"/>
    <lineage>
        <taxon>Bacteria</taxon>
        <taxon>Pseudomonadati</taxon>
        <taxon>Bacteroidota</taxon>
        <taxon>Flavobacteriia</taxon>
        <taxon>Flavobacteriales</taxon>
        <taxon>Flavobacteriaceae</taxon>
        <taxon>Nonlabens</taxon>
    </lineage>
</organism>
<dbReference type="EMBL" id="BBNT01000035">
    <property type="protein sequence ID" value="GAL77122.1"/>
    <property type="molecule type" value="Genomic_DNA"/>
</dbReference>
<evidence type="ECO:0008006" key="4">
    <source>
        <dbReference type="Google" id="ProtNLM"/>
    </source>
</evidence>
<reference evidence="2 3" key="1">
    <citation type="journal article" date="2014" name="Genome Announc.">
        <title>Draft Genome Sequences of Marine Flavobacterium Nonlabens Strains NR17, NR24, NR27, NR32, NR33, and Ara13.</title>
        <authorList>
            <person name="Nakanishi M."/>
            <person name="Meirelles P."/>
            <person name="Suzuki R."/>
            <person name="Takatani N."/>
            <person name="Mino S."/>
            <person name="Suda W."/>
            <person name="Oshima K."/>
            <person name="Hattori M."/>
            <person name="Ohkuma M."/>
            <person name="Hosokawa M."/>
            <person name="Miyashita K."/>
            <person name="Thompson F.L."/>
            <person name="Niwa A."/>
            <person name="Sawabe T."/>
            <person name="Sawabe T."/>
        </authorList>
    </citation>
    <scope>NUCLEOTIDE SEQUENCE [LARGE SCALE GENOMIC DNA]</scope>
    <source>
        <strain evidence="3">JCM19275</strain>
    </source>
</reference>
<dbReference type="GO" id="GO:0051607">
    <property type="term" value="P:defense response to virus"/>
    <property type="evidence" value="ECO:0007669"/>
    <property type="project" value="UniProtKB-KW"/>
</dbReference>
<evidence type="ECO:0000313" key="3">
    <source>
        <dbReference type="Proteomes" id="UP000029647"/>
    </source>
</evidence>
<evidence type="ECO:0000313" key="2">
    <source>
        <dbReference type="EMBL" id="GAL77122.1"/>
    </source>
</evidence>
<dbReference type="GO" id="GO:0016779">
    <property type="term" value="F:nucleotidyltransferase activity"/>
    <property type="evidence" value="ECO:0007669"/>
    <property type="project" value="InterPro"/>
</dbReference>
<dbReference type="InterPro" id="IPR006116">
    <property type="entry name" value="NT_2-5OAS_ClassI-CCAase"/>
</dbReference>
<dbReference type="Pfam" id="PF18144">
    <property type="entry name" value="SMODS"/>
    <property type="match status" value="1"/>
</dbReference>
<keyword evidence="1" id="KW-0051">Antiviral defense</keyword>